<dbReference type="EMBL" id="LR796135">
    <property type="protein sequence ID" value="CAB4120777.1"/>
    <property type="molecule type" value="Genomic_DNA"/>
</dbReference>
<name>A0A6J5KIW4_9CAUD</name>
<evidence type="ECO:0000313" key="1">
    <source>
        <dbReference type="EMBL" id="CAB4120777.1"/>
    </source>
</evidence>
<proteinExistence type="predicted"/>
<reference evidence="1" key="1">
    <citation type="submission" date="2020-04" db="EMBL/GenBank/DDBJ databases">
        <authorList>
            <person name="Chiriac C."/>
            <person name="Salcher M."/>
            <person name="Ghai R."/>
            <person name="Kavagutti S V."/>
        </authorList>
    </citation>
    <scope>NUCLEOTIDE SEQUENCE</scope>
</reference>
<organism evidence="1">
    <name type="scientific">uncultured Caudovirales phage</name>
    <dbReference type="NCBI Taxonomy" id="2100421"/>
    <lineage>
        <taxon>Viruses</taxon>
        <taxon>Duplodnaviria</taxon>
        <taxon>Heunggongvirae</taxon>
        <taxon>Uroviricota</taxon>
        <taxon>Caudoviricetes</taxon>
        <taxon>Peduoviridae</taxon>
        <taxon>Maltschvirus</taxon>
        <taxon>Maltschvirus maltsch</taxon>
    </lineage>
</organism>
<accession>A0A6J5KIW4</accession>
<protein>
    <submittedName>
        <fullName evidence="1">Uncharacterized protein</fullName>
    </submittedName>
</protein>
<sequence length="58" mass="6010">MPDLDLRVSGTQARRKYAAGTNVGSVSAIQGGSGAILNNFLFIDTILITIDGLEIGMG</sequence>
<gene>
    <name evidence="1" type="ORF">UFOVP5_14</name>
</gene>